<keyword evidence="1" id="KW-0812">Transmembrane</keyword>
<accession>A0ABM8V899</accession>
<keyword evidence="1" id="KW-0472">Membrane</keyword>
<feature type="transmembrane region" description="Helical" evidence="1">
    <location>
        <begin position="232"/>
        <end position="252"/>
    </location>
</feature>
<evidence type="ECO:0000256" key="1">
    <source>
        <dbReference type="SAM" id="Phobius"/>
    </source>
</evidence>
<sequence>MMRAMRLYFKYMSILFKSQMQYRTSFLLLCAGQFFVPFAVFAAMYFLFERFGGLPGWTFHEAALCFGVIQMAFALAECFVRGFDAFSNLIVRGGFDRLLVRPRGTVIQVLGSNFEFTRFGRMLQSAVVLGIAVSGLPVQWTPGKIITLILMIIGGVVVFSGIYILAATFCFWTVQALEVANIFTDGGREMAQYPLDIYAKWVTRFFTFIIPFGAVSYLPLLYILDRTDGPDLLYMAMPLASLLFLLPCLAVWRIGVRRYRSTGS</sequence>
<feature type="transmembrane region" description="Helical" evidence="1">
    <location>
        <begin position="122"/>
        <end position="140"/>
    </location>
</feature>
<keyword evidence="1" id="KW-1133">Transmembrane helix</keyword>
<dbReference type="PANTHER" id="PTHR36833">
    <property type="entry name" value="SLR0610 PROTEIN-RELATED"/>
    <property type="match status" value="1"/>
</dbReference>
<comment type="caution">
    <text evidence="2">The sequence shown here is derived from an EMBL/GenBank/DDBJ whole genome shotgun (WGS) entry which is preliminary data.</text>
</comment>
<feature type="transmembrane region" description="Helical" evidence="1">
    <location>
        <begin position="146"/>
        <end position="172"/>
    </location>
</feature>
<feature type="transmembrane region" description="Helical" evidence="1">
    <location>
        <begin position="58"/>
        <end position="80"/>
    </location>
</feature>
<keyword evidence="3" id="KW-1185">Reference proteome</keyword>
<dbReference type="Pfam" id="PF06182">
    <property type="entry name" value="ABC2_membrane_6"/>
    <property type="match status" value="1"/>
</dbReference>
<evidence type="ECO:0000313" key="2">
    <source>
        <dbReference type="EMBL" id="CAG5092072.1"/>
    </source>
</evidence>
<feature type="transmembrane region" description="Helical" evidence="1">
    <location>
        <begin position="201"/>
        <end position="220"/>
    </location>
</feature>
<reference evidence="2 3" key="1">
    <citation type="submission" date="2021-04" db="EMBL/GenBank/DDBJ databases">
        <authorList>
            <person name="Rakotoarivonina H."/>
        </authorList>
    </citation>
    <scope>NUCLEOTIDE SEQUENCE [LARGE SCALE GENOMIC DNA]</scope>
    <source>
        <strain evidence="2 3">XE</strain>
    </source>
</reference>
<protein>
    <recommendedName>
        <fullName evidence="4">ABC transporter permease</fullName>
    </recommendedName>
</protein>
<dbReference type="PANTHER" id="PTHR36833:SF1">
    <property type="entry name" value="INTEGRAL MEMBRANE TRANSPORT PROTEIN"/>
    <property type="match status" value="1"/>
</dbReference>
<proteinExistence type="predicted"/>
<name>A0ABM8V899_THEXY</name>
<dbReference type="InterPro" id="IPR010390">
    <property type="entry name" value="ABC-2_transporter-like"/>
</dbReference>
<evidence type="ECO:0008006" key="4">
    <source>
        <dbReference type="Google" id="ProtNLM"/>
    </source>
</evidence>
<organism evidence="2 3">
    <name type="scientific">Thermobacillus xylanilyticus</name>
    <dbReference type="NCBI Taxonomy" id="76633"/>
    <lineage>
        <taxon>Bacteria</taxon>
        <taxon>Bacillati</taxon>
        <taxon>Bacillota</taxon>
        <taxon>Bacilli</taxon>
        <taxon>Bacillales</taxon>
        <taxon>Paenibacillaceae</taxon>
        <taxon>Thermobacillus</taxon>
    </lineage>
</organism>
<dbReference type="Proteomes" id="UP000681526">
    <property type="component" value="Unassembled WGS sequence"/>
</dbReference>
<dbReference type="EMBL" id="CAJRAY010000089">
    <property type="protein sequence ID" value="CAG5092072.1"/>
    <property type="molecule type" value="Genomic_DNA"/>
</dbReference>
<gene>
    <name evidence="2" type="primary">txxe 3242</name>
    <name evidence="2" type="ORF">TXXE_17575</name>
</gene>
<evidence type="ECO:0000313" key="3">
    <source>
        <dbReference type="Proteomes" id="UP000681526"/>
    </source>
</evidence>